<dbReference type="AlphaFoldDB" id="A0A923N6S0"/>
<name>A0A923N6S0_9BACT</name>
<sequence length="467" mass="54342">MKSLKKYALALMLVTGASASYAQKVKELPSIKSNTDNFTYVVNDTDRRSDWRVSPDAEPSRLQVECKLKVNKVGFITDVDSIFFHIKEGETVHFYVQQTGKEKKLTEIVGVPKNTNFTKKYIREHQGKFSVEVPEVHELANILTAISNVGQQDSNMVDMTTPYYKEVMAHFSPYKNHPVMDVVNKHITKPEDIDSYWYYYGMKMNACAYVFDKKGNIKNEGFIRKMGFNYPEDPILANRALIEDFARKSNFREFYKQHQPYYNELIQMYRSQNPIDQQQEWLEEKFGFKYGNYRVTFSPLVGGAHSTMSFEDNGFSQTVMFVNRAKLSPKYNAKVNEMSNTRVVFTEIDHNFVNPVAEKYPEQVNQAFTDRSKWVNDAVSGTSAYASPDHVFKEYMTWAIYSLYCLDKFSAEDNATFIPKMERQMEKSRGFIRFGDFNQKLISLYKVNPKISIDELYIAMLDWSKTL</sequence>
<accession>A0A923N6S0</accession>
<reference evidence="2" key="1">
    <citation type="submission" date="2020-08" db="EMBL/GenBank/DDBJ databases">
        <title>Pontibacter sp. SD6 16S ribosomal RNA gene Genome sequencing and assembly.</title>
        <authorList>
            <person name="Kang M."/>
        </authorList>
    </citation>
    <scope>NUCLEOTIDE SEQUENCE</scope>
    <source>
        <strain evidence="2">SD6</strain>
    </source>
</reference>
<evidence type="ECO:0000313" key="3">
    <source>
        <dbReference type="Proteomes" id="UP000603640"/>
    </source>
</evidence>
<feature type="signal peptide" evidence="1">
    <location>
        <begin position="1"/>
        <end position="22"/>
    </location>
</feature>
<keyword evidence="1" id="KW-0732">Signal</keyword>
<dbReference type="Proteomes" id="UP000603640">
    <property type="component" value="Unassembled WGS sequence"/>
</dbReference>
<evidence type="ECO:0000256" key="1">
    <source>
        <dbReference type="SAM" id="SignalP"/>
    </source>
</evidence>
<organism evidence="2 3">
    <name type="scientific">Pontibacter cellulosilyticus</name>
    <dbReference type="NCBI Taxonomy" id="1720253"/>
    <lineage>
        <taxon>Bacteria</taxon>
        <taxon>Pseudomonadati</taxon>
        <taxon>Bacteroidota</taxon>
        <taxon>Cytophagia</taxon>
        <taxon>Cytophagales</taxon>
        <taxon>Hymenobacteraceae</taxon>
        <taxon>Pontibacter</taxon>
    </lineage>
</organism>
<dbReference type="EMBL" id="JACRVF010000003">
    <property type="protein sequence ID" value="MBC5993703.1"/>
    <property type="molecule type" value="Genomic_DNA"/>
</dbReference>
<gene>
    <name evidence="2" type="ORF">H8S84_12730</name>
</gene>
<dbReference type="RefSeq" id="WP_187067714.1">
    <property type="nucleotide sequence ID" value="NZ_JACRVF010000003.1"/>
</dbReference>
<protein>
    <submittedName>
        <fullName evidence="2">DUF4932 domain-containing protein</fullName>
    </submittedName>
</protein>
<feature type="chain" id="PRO_5037150343" evidence="1">
    <location>
        <begin position="23"/>
        <end position="467"/>
    </location>
</feature>
<comment type="caution">
    <text evidence="2">The sequence shown here is derived from an EMBL/GenBank/DDBJ whole genome shotgun (WGS) entry which is preliminary data.</text>
</comment>
<evidence type="ECO:0000313" key="2">
    <source>
        <dbReference type="EMBL" id="MBC5993703.1"/>
    </source>
</evidence>
<keyword evidence="3" id="KW-1185">Reference proteome</keyword>
<proteinExistence type="predicted"/>